<dbReference type="GO" id="GO:0015920">
    <property type="term" value="P:lipopolysaccharide transport"/>
    <property type="evidence" value="ECO:0007669"/>
    <property type="project" value="TreeGrafter"/>
</dbReference>
<keyword evidence="3" id="KW-0813">Transport</keyword>
<evidence type="ECO:0000313" key="10">
    <source>
        <dbReference type="EMBL" id="ASJ24501.1"/>
    </source>
</evidence>
<dbReference type="Proteomes" id="UP000197424">
    <property type="component" value="Chromosome"/>
</dbReference>
<sequence>MIFYRSVIRELTAVAFAVFSVLLAIMVVTQVVKLFDKAASGALPADAIVALIAFSTLGYFGTLLSITLFISVIVVLTRIWRDHEMAVWLTSGLSPNRWIRPVLAFAVPLTLLIATVSLFLGPWAARKGSEYTDILRQQDEISAVAPGVFKESRDGSKVYFVENYSGEAGSATNLFVRSIENGKTSLVFAREGIVRTEPNGERYLYLTDGRRYEGEAGAADWKIVEFRTYKVKINQNIRTTVDTRTKSVPSSMLWLANTPDARAELAWRVSLPIASLILALLAIPLSYYNPRSGQTFNLLIAIFVYQLYYNLMGVVQSWISKGELSLWSMVWLHLTMLGLFVLLMVMRRKPLKVWWQALTGGSR</sequence>
<dbReference type="EMBL" id="CP022115">
    <property type="protein sequence ID" value="ASJ24501.1"/>
    <property type="molecule type" value="Genomic_DNA"/>
</dbReference>
<feature type="transmembrane region" description="Helical" evidence="9">
    <location>
        <begin position="325"/>
        <end position="346"/>
    </location>
</feature>
<keyword evidence="7 9" id="KW-1133">Transmembrane helix</keyword>
<evidence type="ECO:0000256" key="9">
    <source>
        <dbReference type="SAM" id="Phobius"/>
    </source>
</evidence>
<dbReference type="RefSeq" id="WP_088860776.1">
    <property type="nucleotide sequence ID" value="NZ_CP022115.1"/>
</dbReference>
<feature type="transmembrane region" description="Helical" evidence="9">
    <location>
        <begin position="298"/>
        <end position="319"/>
    </location>
</feature>
<dbReference type="PANTHER" id="PTHR33529:SF7">
    <property type="entry name" value="LIPOPOLYSACCHARIDE EXPORT SYSTEM PERMEASE PROTEIN LPTF"/>
    <property type="match status" value="1"/>
</dbReference>
<evidence type="ECO:0000256" key="8">
    <source>
        <dbReference type="ARBA" id="ARBA00023136"/>
    </source>
</evidence>
<evidence type="ECO:0000256" key="5">
    <source>
        <dbReference type="ARBA" id="ARBA00022519"/>
    </source>
</evidence>
<comment type="subcellular location">
    <subcellularLocation>
        <location evidence="1">Cell inner membrane</location>
        <topology evidence="1">Multi-pass membrane protein</topology>
    </subcellularLocation>
</comment>
<reference evidence="11" key="1">
    <citation type="submission" date="2017-06" db="EMBL/GenBank/DDBJ databases">
        <title>Whole genome sequence of Laribacter hongkongensis LHGZ1.</title>
        <authorList>
            <person name="Chen D."/>
            <person name="Wu H."/>
            <person name="Chen J."/>
        </authorList>
    </citation>
    <scope>NUCLEOTIDE SEQUENCE [LARGE SCALE GENOMIC DNA]</scope>
    <source>
        <strain evidence="11">LHGZ1</strain>
    </source>
</reference>
<keyword evidence="5" id="KW-0997">Cell inner membrane</keyword>
<evidence type="ECO:0000256" key="3">
    <source>
        <dbReference type="ARBA" id="ARBA00022448"/>
    </source>
</evidence>
<organism evidence="10 11">
    <name type="scientific">Laribacter hongkongensis</name>
    <dbReference type="NCBI Taxonomy" id="168471"/>
    <lineage>
        <taxon>Bacteria</taxon>
        <taxon>Pseudomonadati</taxon>
        <taxon>Pseudomonadota</taxon>
        <taxon>Betaproteobacteria</taxon>
        <taxon>Neisseriales</taxon>
        <taxon>Aquaspirillaceae</taxon>
        <taxon>Laribacter</taxon>
    </lineage>
</organism>
<dbReference type="PANTHER" id="PTHR33529">
    <property type="entry name" value="SLR0882 PROTEIN-RELATED"/>
    <property type="match status" value="1"/>
</dbReference>
<proteinExistence type="predicted"/>
<dbReference type="InterPro" id="IPR030922">
    <property type="entry name" value="LptF"/>
</dbReference>
<evidence type="ECO:0000256" key="6">
    <source>
        <dbReference type="ARBA" id="ARBA00022692"/>
    </source>
</evidence>
<dbReference type="NCBIfam" id="TIGR04407">
    <property type="entry name" value="LptF_YjgP"/>
    <property type="match status" value="1"/>
</dbReference>
<keyword evidence="4" id="KW-1003">Cell membrane</keyword>
<dbReference type="GO" id="GO:0043190">
    <property type="term" value="C:ATP-binding cassette (ABC) transporter complex"/>
    <property type="evidence" value="ECO:0007669"/>
    <property type="project" value="InterPro"/>
</dbReference>
<dbReference type="Pfam" id="PF03739">
    <property type="entry name" value="LptF_LptG"/>
    <property type="match status" value="1"/>
</dbReference>
<dbReference type="InterPro" id="IPR005495">
    <property type="entry name" value="LptG/LptF_permease"/>
</dbReference>
<accession>A0A248LJ39</accession>
<keyword evidence="6 9" id="KW-0812">Transmembrane</keyword>
<dbReference type="OrthoDB" id="9778062at2"/>
<evidence type="ECO:0000256" key="2">
    <source>
        <dbReference type="ARBA" id="ARBA00014213"/>
    </source>
</evidence>
<gene>
    <name evidence="10" type="primary">lptF</name>
    <name evidence="10" type="ORF">LHGZ1_1670</name>
</gene>
<feature type="transmembrane region" description="Helical" evidence="9">
    <location>
        <begin position="265"/>
        <end position="286"/>
    </location>
</feature>
<evidence type="ECO:0000256" key="1">
    <source>
        <dbReference type="ARBA" id="ARBA00004429"/>
    </source>
</evidence>
<feature type="transmembrane region" description="Helical" evidence="9">
    <location>
        <begin position="12"/>
        <end position="35"/>
    </location>
</feature>
<evidence type="ECO:0000313" key="11">
    <source>
        <dbReference type="Proteomes" id="UP000197424"/>
    </source>
</evidence>
<evidence type="ECO:0000256" key="7">
    <source>
        <dbReference type="ARBA" id="ARBA00022989"/>
    </source>
</evidence>
<dbReference type="GO" id="GO:0055085">
    <property type="term" value="P:transmembrane transport"/>
    <property type="evidence" value="ECO:0007669"/>
    <property type="project" value="InterPro"/>
</dbReference>
<name>A0A248LJ39_9NEIS</name>
<dbReference type="AlphaFoldDB" id="A0A248LJ39"/>
<evidence type="ECO:0000256" key="4">
    <source>
        <dbReference type="ARBA" id="ARBA00022475"/>
    </source>
</evidence>
<feature type="transmembrane region" description="Helical" evidence="9">
    <location>
        <begin position="47"/>
        <end position="77"/>
    </location>
</feature>
<protein>
    <recommendedName>
        <fullName evidence="2">Lipopolysaccharide export system permease protein LptF</fullName>
    </recommendedName>
</protein>
<feature type="transmembrane region" description="Helical" evidence="9">
    <location>
        <begin position="98"/>
        <end position="120"/>
    </location>
</feature>
<keyword evidence="8 9" id="KW-0472">Membrane</keyword>